<feature type="signal peptide" evidence="1">
    <location>
        <begin position="1"/>
        <end position="30"/>
    </location>
</feature>
<dbReference type="Proteomes" id="UP001301958">
    <property type="component" value="Unassembled WGS sequence"/>
</dbReference>
<gene>
    <name evidence="2" type="ORF">QBC38DRAFT_69258</name>
</gene>
<keyword evidence="1" id="KW-0732">Signal</keyword>
<dbReference type="EMBL" id="MU865303">
    <property type="protein sequence ID" value="KAK4229944.1"/>
    <property type="molecule type" value="Genomic_DNA"/>
</dbReference>
<evidence type="ECO:0008006" key="4">
    <source>
        <dbReference type="Google" id="ProtNLM"/>
    </source>
</evidence>
<accession>A0AAN7BUM9</accession>
<dbReference type="AlphaFoldDB" id="A0AAN7BUM9"/>
<evidence type="ECO:0000313" key="3">
    <source>
        <dbReference type="Proteomes" id="UP001301958"/>
    </source>
</evidence>
<feature type="chain" id="PRO_5042829299" description="Secreted protein" evidence="1">
    <location>
        <begin position="31"/>
        <end position="166"/>
    </location>
</feature>
<organism evidence="2 3">
    <name type="scientific">Podospora fimiseda</name>
    <dbReference type="NCBI Taxonomy" id="252190"/>
    <lineage>
        <taxon>Eukaryota</taxon>
        <taxon>Fungi</taxon>
        <taxon>Dikarya</taxon>
        <taxon>Ascomycota</taxon>
        <taxon>Pezizomycotina</taxon>
        <taxon>Sordariomycetes</taxon>
        <taxon>Sordariomycetidae</taxon>
        <taxon>Sordariales</taxon>
        <taxon>Podosporaceae</taxon>
        <taxon>Podospora</taxon>
    </lineage>
</organism>
<proteinExistence type="predicted"/>
<comment type="caution">
    <text evidence="2">The sequence shown here is derived from an EMBL/GenBank/DDBJ whole genome shotgun (WGS) entry which is preliminary data.</text>
</comment>
<reference evidence="2" key="2">
    <citation type="submission" date="2023-05" db="EMBL/GenBank/DDBJ databases">
        <authorList>
            <consortium name="Lawrence Berkeley National Laboratory"/>
            <person name="Steindorff A."/>
            <person name="Hensen N."/>
            <person name="Bonometti L."/>
            <person name="Westerberg I."/>
            <person name="Brannstrom I.O."/>
            <person name="Guillou S."/>
            <person name="Cros-Aarteil S."/>
            <person name="Calhoun S."/>
            <person name="Haridas S."/>
            <person name="Kuo A."/>
            <person name="Mondo S."/>
            <person name="Pangilinan J."/>
            <person name="Riley R."/>
            <person name="Labutti K."/>
            <person name="Andreopoulos B."/>
            <person name="Lipzen A."/>
            <person name="Chen C."/>
            <person name="Yanf M."/>
            <person name="Daum C."/>
            <person name="Ng V."/>
            <person name="Clum A."/>
            <person name="Ohm R."/>
            <person name="Martin F."/>
            <person name="Silar P."/>
            <person name="Natvig D."/>
            <person name="Lalanne C."/>
            <person name="Gautier V."/>
            <person name="Ament-Velasquez S.L."/>
            <person name="Kruys A."/>
            <person name="Hutchinson M.I."/>
            <person name="Powell A.J."/>
            <person name="Barry K."/>
            <person name="Miller A.N."/>
            <person name="Grigoriev I.V."/>
            <person name="Debuchy R."/>
            <person name="Gladieux P."/>
            <person name="Thoren M.H."/>
            <person name="Johannesson H."/>
        </authorList>
    </citation>
    <scope>NUCLEOTIDE SEQUENCE</scope>
    <source>
        <strain evidence="2">CBS 990.96</strain>
    </source>
</reference>
<sequence length="166" mass="18858">MGRIPKPNPSSWPLFLFLFLFHRFFNYTKGEKTDEIITRGRSIWPECPVLSTWLWHVSPPPASFVTLCQKYTNLQKSSSFFAGIGAFSPLPSPLSSFPRKFFPVFSLSPCGWEIVIGHICTVSCLLSPHHAYSVIRLRSLVVCILFVFHYQSTGRPPLSCHPPNMV</sequence>
<keyword evidence="3" id="KW-1185">Reference proteome</keyword>
<evidence type="ECO:0000313" key="2">
    <source>
        <dbReference type="EMBL" id="KAK4229944.1"/>
    </source>
</evidence>
<reference evidence="2" key="1">
    <citation type="journal article" date="2023" name="Mol. Phylogenet. Evol.">
        <title>Genome-scale phylogeny and comparative genomics of the fungal order Sordariales.</title>
        <authorList>
            <person name="Hensen N."/>
            <person name="Bonometti L."/>
            <person name="Westerberg I."/>
            <person name="Brannstrom I.O."/>
            <person name="Guillou S."/>
            <person name="Cros-Aarteil S."/>
            <person name="Calhoun S."/>
            <person name="Haridas S."/>
            <person name="Kuo A."/>
            <person name="Mondo S."/>
            <person name="Pangilinan J."/>
            <person name="Riley R."/>
            <person name="LaButti K."/>
            <person name="Andreopoulos B."/>
            <person name="Lipzen A."/>
            <person name="Chen C."/>
            <person name="Yan M."/>
            <person name="Daum C."/>
            <person name="Ng V."/>
            <person name="Clum A."/>
            <person name="Steindorff A."/>
            <person name="Ohm R.A."/>
            <person name="Martin F."/>
            <person name="Silar P."/>
            <person name="Natvig D.O."/>
            <person name="Lalanne C."/>
            <person name="Gautier V."/>
            <person name="Ament-Velasquez S.L."/>
            <person name="Kruys A."/>
            <person name="Hutchinson M.I."/>
            <person name="Powell A.J."/>
            <person name="Barry K."/>
            <person name="Miller A.N."/>
            <person name="Grigoriev I.V."/>
            <person name="Debuchy R."/>
            <person name="Gladieux P."/>
            <person name="Hiltunen Thoren M."/>
            <person name="Johannesson H."/>
        </authorList>
    </citation>
    <scope>NUCLEOTIDE SEQUENCE</scope>
    <source>
        <strain evidence="2">CBS 990.96</strain>
    </source>
</reference>
<protein>
    <recommendedName>
        <fullName evidence="4">Secreted protein</fullName>
    </recommendedName>
</protein>
<evidence type="ECO:0000256" key="1">
    <source>
        <dbReference type="SAM" id="SignalP"/>
    </source>
</evidence>
<name>A0AAN7BUM9_9PEZI</name>